<dbReference type="OrthoDB" id="2228at2759"/>
<dbReference type="PIRSF" id="PIRSF005715">
    <property type="entry name" value="VPS45_Sec1"/>
    <property type="match status" value="1"/>
</dbReference>
<keyword evidence="4" id="KW-1185">Reference proteome</keyword>
<feature type="compositionally biased region" description="Low complexity" evidence="2">
    <location>
        <begin position="639"/>
        <end position="651"/>
    </location>
</feature>
<evidence type="ECO:0000313" key="3">
    <source>
        <dbReference type="EMBL" id="KAF2771586.1"/>
    </source>
</evidence>
<reference evidence="3" key="1">
    <citation type="journal article" date="2020" name="Stud. Mycol.">
        <title>101 Dothideomycetes genomes: a test case for predicting lifestyles and emergence of pathogens.</title>
        <authorList>
            <person name="Haridas S."/>
            <person name="Albert R."/>
            <person name="Binder M."/>
            <person name="Bloem J."/>
            <person name="Labutti K."/>
            <person name="Salamov A."/>
            <person name="Andreopoulos B."/>
            <person name="Baker S."/>
            <person name="Barry K."/>
            <person name="Bills G."/>
            <person name="Bluhm B."/>
            <person name="Cannon C."/>
            <person name="Castanera R."/>
            <person name="Culley D."/>
            <person name="Daum C."/>
            <person name="Ezra D."/>
            <person name="Gonzalez J."/>
            <person name="Henrissat B."/>
            <person name="Kuo A."/>
            <person name="Liang C."/>
            <person name="Lipzen A."/>
            <person name="Lutzoni F."/>
            <person name="Magnuson J."/>
            <person name="Mondo S."/>
            <person name="Nolan M."/>
            <person name="Ohm R."/>
            <person name="Pangilinan J."/>
            <person name="Park H.-J."/>
            <person name="Ramirez L."/>
            <person name="Alfaro M."/>
            <person name="Sun H."/>
            <person name="Tritt A."/>
            <person name="Yoshinaga Y."/>
            <person name="Zwiers L.-H."/>
            <person name="Turgeon B."/>
            <person name="Goodwin S."/>
            <person name="Spatafora J."/>
            <person name="Crous P."/>
            <person name="Grigoriev I."/>
        </authorList>
    </citation>
    <scope>NUCLEOTIDE SEQUENCE</scope>
    <source>
        <strain evidence="3">CBS 116005</strain>
    </source>
</reference>
<dbReference type="Gene3D" id="3.90.830.10">
    <property type="entry name" value="Syntaxin Binding Protein 1, Chain A, domain 2"/>
    <property type="match status" value="1"/>
</dbReference>
<dbReference type="AlphaFoldDB" id="A0A6G1LFF2"/>
<dbReference type="EMBL" id="ML995819">
    <property type="protein sequence ID" value="KAF2771586.1"/>
    <property type="molecule type" value="Genomic_DNA"/>
</dbReference>
<evidence type="ECO:0000256" key="1">
    <source>
        <dbReference type="ARBA" id="ARBA00009884"/>
    </source>
</evidence>
<dbReference type="SUPFAM" id="SSF56815">
    <property type="entry name" value="Sec1/munc18-like (SM) proteins"/>
    <property type="match status" value="1"/>
</dbReference>
<protein>
    <submittedName>
        <fullName evidence="3">Sec1-like protein</fullName>
    </submittedName>
</protein>
<dbReference type="InterPro" id="IPR043127">
    <property type="entry name" value="Sec-1-like_dom3a"/>
</dbReference>
<evidence type="ECO:0000256" key="2">
    <source>
        <dbReference type="SAM" id="MobiDB-lite"/>
    </source>
</evidence>
<gene>
    <name evidence="3" type="ORF">EJ03DRAFT_372912</name>
</gene>
<dbReference type="Gene3D" id="1.25.40.60">
    <property type="match status" value="1"/>
</dbReference>
<feature type="compositionally biased region" description="Polar residues" evidence="2">
    <location>
        <begin position="674"/>
        <end position="685"/>
    </location>
</feature>
<comment type="similarity">
    <text evidence="1">Belongs to the STXBP/unc-18/SEC1 family.</text>
</comment>
<organism evidence="3 4">
    <name type="scientific">Teratosphaeria nubilosa</name>
    <dbReference type="NCBI Taxonomy" id="161662"/>
    <lineage>
        <taxon>Eukaryota</taxon>
        <taxon>Fungi</taxon>
        <taxon>Dikarya</taxon>
        <taxon>Ascomycota</taxon>
        <taxon>Pezizomycotina</taxon>
        <taxon>Dothideomycetes</taxon>
        <taxon>Dothideomycetidae</taxon>
        <taxon>Mycosphaerellales</taxon>
        <taxon>Teratosphaeriaceae</taxon>
        <taxon>Teratosphaeria</taxon>
    </lineage>
</organism>
<dbReference type="Proteomes" id="UP000799436">
    <property type="component" value="Unassembled WGS sequence"/>
</dbReference>
<dbReference type="Gene3D" id="3.40.50.1910">
    <property type="match status" value="1"/>
</dbReference>
<dbReference type="InterPro" id="IPR027482">
    <property type="entry name" value="Sec1-like_dom2"/>
</dbReference>
<sequence>MASIIDAQRNIILKTIRHITRGDWKVLVLDADSRRLVDNVIDQDTILNENITNIEQITDRRPSNRDVDAIYLLTPQPFIVDCLMADFEKRKYRKAHLVWTSLPHPDQRDRIDQSHVARSQIALFQVLNVEFFPRESHMVTFRDPWSFPTLFHPGCNHLVRQHMEDIAQKIVGVCVALGEYPIIRYYRPRAATHEASILCSHLARFAQDELDLYAKFHEDFPPPTTRPRGTLYITDRSMDLFAPFLHEFTYQAMAHDLLHIREGDKISFRAKINEGSPNEEVKDIEITERDKIWVENRHRHMAMTIDKLMADFQRFMKDNPNFTKESQGGANSLNAIKDMMAGLPQFQEQKEAYALHLSMAQESMNKFQAFRLLEVGGLEQILATGLDEDYKKPKGVADQLIRMLDEPEVVPPDRLRLLIQYVLFRDGILPADMQKLLAHAQLSPQDEGIIRNLELVGALTSRGLKDKREPRPPLFPRKPPPVGESEIQISRYEPVLQNVLEAHAAGNLDNNLFQYTKPPLDLGEMGPQPSATSLRSAKPTWAKTRAANVGAENRQRVIVFLAGGATYSESRACYDVGRATGREIFLVTSHMLTPQLFIRQVGDLSAHRSRLGLPAEAPKPQVPAHLLEPDEGPKPPPQVQQQKAAQPPTAAMSAMNLNGGGPHGPRPNGAAAPVSQQPVANSSAKLQKDPDREKEKKRHRFGFGKKDKH</sequence>
<accession>A0A6G1LFF2</accession>
<feature type="region of interest" description="Disordered" evidence="2">
    <location>
        <begin position="614"/>
        <end position="709"/>
    </location>
</feature>
<dbReference type="GO" id="GO:0016192">
    <property type="term" value="P:vesicle-mediated transport"/>
    <property type="evidence" value="ECO:0007669"/>
    <property type="project" value="InterPro"/>
</dbReference>
<name>A0A6G1LFF2_9PEZI</name>
<dbReference type="Gene3D" id="3.40.50.2060">
    <property type="match status" value="1"/>
</dbReference>
<dbReference type="InterPro" id="IPR043154">
    <property type="entry name" value="Sec-1-like_dom1"/>
</dbReference>
<evidence type="ECO:0000313" key="4">
    <source>
        <dbReference type="Proteomes" id="UP000799436"/>
    </source>
</evidence>
<dbReference type="InterPro" id="IPR036045">
    <property type="entry name" value="Sec1-like_sf"/>
</dbReference>
<dbReference type="InterPro" id="IPR001619">
    <property type="entry name" value="Sec1-like"/>
</dbReference>
<feature type="compositionally biased region" description="Basic residues" evidence="2">
    <location>
        <begin position="695"/>
        <end position="709"/>
    </location>
</feature>
<proteinExistence type="inferred from homology"/>
<dbReference type="Pfam" id="PF00995">
    <property type="entry name" value="Sec1"/>
    <property type="match status" value="1"/>
</dbReference>
<dbReference type="PANTHER" id="PTHR11679">
    <property type="entry name" value="VESICLE PROTEIN SORTING-ASSOCIATED"/>
    <property type="match status" value="1"/>
</dbReference>